<name>A0A7G5FF86_9CORY</name>
<evidence type="ECO:0000313" key="1">
    <source>
        <dbReference type="EMBL" id="QMV85277.1"/>
    </source>
</evidence>
<accession>A0A7G5FF86</accession>
<organism evidence="1 2">
    <name type="scientific">Corynebacterium hindlerae</name>
    <dbReference type="NCBI Taxonomy" id="699041"/>
    <lineage>
        <taxon>Bacteria</taxon>
        <taxon>Bacillati</taxon>
        <taxon>Actinomycetota</taxon>
        <taxon>Actinomycetes</taxon>
        <taxon>Mycobacteriales</taxon>
        <taxon>Corynebacteriaceae</taxon>
        <taxon>Corynebacterium</taxon>
    </lineage>
</organism>
<dbReference type="AlphaFoldDB" id="A0A7G5FF86"/>
<sequence>METRFFIQAADDITPDWQDLSTWAPSLEIAEQLLEVFQETVAQSGELKNPRLRIVTRPVGEATAIK</sequence>
<dbReference type="RefSeq" id="WP_182386099.1">
    <property type="nucleotide sequence ID" value="NZ_CP059833.1"/>
</dbReference>
<protein>
    <submittedName>
        <fullName evidence="1">Uncharacterized protein</fullName>
    </submittedName>
</protein>
<evidence type="ECO:0000313" key="2">
    <source>
        <dbReference type="Proteomes" id="UP000515570"/>
    </source>
</evidence>
<dbReference type="EMBL" id="CP059833">
    <property type="protein sequence ID" value="QMV85277.1"/>
    <property type="molecule type" value="Genomic_DNA"/>
</dbReference>
<gene>
    <name evidence="1" type="ORF">HW450_00475</name>
</gene>
<keyword evidence="2" id="KW-1185">Reference proteome</keyword>
<proteinExistence type="predicted"/>
<dbReference type="Proteomes" id="UP000515570">
    <property type="component" value="Chromosome"/>
</dbReference>
<reference evidence="1 2" key="1">
    <citation type="submission" date="2020-07" db="EMBL/GenBank/DDBJ databases">
        <title>non toxigenic Corynebacterium sp. nov from a clinical source.</title>
        <authorList>
            <person name="Bernier A.-M."/>
            <person name="Bernard K."/>
        </authorList>
    </citation>
    <scope>NUCLEOTIDE SEQUENCE [LARGE SCALE GENOMIC DNA]</scope>
    <source>
        <strain evidence="2">NML 93-0612</strain>
    </source>
</reference>